<evidence type="ECO:0000256" key="3">
    <source>
        <dbReference type="ARBA" id="ARBA00022676"/>
    </source>
</evidence>
<evidence type="ECO:0000313" key="11">
    <source>
        <dbReference type="EMBL" id="OHA50317.1"/>
    </source>
</evidence>
<comment type="caution">
    <text evidence="11">The sequence shown here is derived from an EMBL/GenBank/DDBJ whole genome shotgun (WGS) entry which is preliminary data.</text>
</comment>
<evidence type="ECO:0000256" key="8">
    <source>
        <dbReference type="ARBA" id="ARBA00038152"/>
    </source>
</evidence>
<dbReference type="AlphaFoldDB" id="A0A1G2PPS4"/>
<comment type="subcellular location">
    <subcellularLocation>
        <location evidence="1">Cell membrane</location>
        <topology evidence="1">Multi-pass membrane protein</topology>
    </subcellularLocation>
</comment>
<dbReference type="CDD" id="cd04187">
    <property type="entry name" value="DPM1_like_bac"/>
    <property type="match status" value="1"/>
</dbReference>
<evidence type="ECO:0000259" key="10">
    <source>
        <dbReference type="Pfam" id="PF00535"/>
    </source>
</evidence>
<dbReference type="InterPro" id="IPR050256">
    <property type="entry name" value="Glycosyltransferase_2"/>
</dbReference>
<protein>
    <submittedName>
        <fullName evidence="11">Glycosyltransferase</fullName>
    </submittedName>
</protein>
<keyword evidence="4 11" id="KW-0808">Transferase</keyword>
<proteinExistence type="inferred from homology"/>
<dbReference type="PANTHER" id="PTHR48090:SF1">
    <property type="entry name" value="PROPHAGE BACTOPRENOL GLUCOSYL TRANSFERASE HOMOLOG"/>
    <property type="match status" value="1"/>
</dbReference>
<feature type="transmembrane region" description="Helical" evidence="9">
    <location>
        <begin position="229"/>
        <end position="249"/>
    </location>
</feature>
<dbReference type="Proteomes" id="UP000178646">
    <property type="component" value="Unassembled WGS sequence"/>
</dbReference>
<evidence type="ECO:0000256" key="9">
    <source>
        <dbReference type="SAM" id="Phobius"/>
    </source>
</evidence>
<keyword evidence="3" id="KW-0328">Glycosyltransferase</keyword>
<sequence>MNPLISLVIPIFNEEENIRELHERSKKTLEKIGPHEIIFVNDGSRDKTFEKILELADKDKGVKIIDFSRNFGHQTAITAGIDNSQGEAVVIMDGDLQDTPETMLELVKKWKEGYEVVYAKRRTRKDSFFKRATAYAFYRIIKKIANIDITEDTGDFCLLDKKVIDALKRMKERSRFVRGLTSWVGFKKGVILFDREERKRGNTSYPLKKMLKFAYDGITSFSYFPLKMATYLGVSSAFMGFIWGIYAIYQKIYNPETTVQGWTTVVVAIFFLGGIQLIVLGMIGEYVGRIYTEAQNRPPYIVRQKINFD</sequence>
<evidence type="ECO:0000256" key="5">
    <source>
        <dbReference type="ARBA" id="ARBA00022692"/>
    </source>
</evidence>
<dbReference type="Gene3D" id="3.90.550.10">
    <property type="entry name" value="Spore Coat Polysaccharide Biosynthesis Protein SpsA, Chain A"/>
    <property type="match status" value="1"/>
</dbReference>
<keyword evidence="6 9" id="KW-1133">Transmembrane helix</keyword>
<dbReference type="EMBL" id="MHSU01000020">
    <property type="protein sequence ID" value="OHA50317.1"/>
    <property type="molecule type" value="Genomic_DNA"/>
</dbReference>
<accession>A0A1G2PPS4</accession>
<organism evidence="11 12">
    <name type="scientific">Candidatus Terrybacteria bacterium RIFCSPHIGHO2_02_41_19</name>
    <dbReference type="NCBI Taxonomy" id="1802364"/>
    <lineage>
        <taxon>Bacteria</taxon>
        <taxon>Candidatus Terryibacteriota</taxon>
    </lineage>
</organism>
<evidence type="ECO:0000256" key="1">
    <source>
        <dbReference type="ARBA" id="ARBA00004651"/>
    </source>
</evidence>
<dbReference type="SUPFAM" id="SSF53448">
    <property type="entry name" value="Nucleotide-diphospho-sugar transferases"/>
    <property type="match status" value="1"/>
</dbReference>
<evidence type="ECO:0000256" key="7">
    <source>
        <dbReference type="ARBA" id="ARBA00023136"/>
    </source>
</evidence>
<dbReference type="InterPro" id="IPR029044">
    <property type="entry name" value="Nucleotide-diphossugar_trans"/>
</dbReference>
<dbReference type="InterPro" id="IPR001173">
    <property type="entry name" value="Glyco_trans_2-like"/>
</dbReference>
<gene>
    <name evidence="11" type="ORF">A2W59_01780</name>
</gene>
<keyword evidence="2" id="KW-1003">Cell membrane</keyword>
<reference evidence="11 12" key="1">
    <citation type="journal article" date="2016" name="Nat. Commun.">
        <title>Thousands of microbial genomes shed light on interconnected biogeochemical processes in an aquifer system.</title>
        <authorList>
            <person name="Anantharaman K."/>
            <person name="Brown C.T."/>
            <person name="Hug L.A."/>
            <person name="Sharon I."/>
            <person name="Castelle C.J."/>
            <person name="Probst A.J."/>
            <person name="Thomas B.C."/>
            <person name="Singh A."/>
            <person name="Wilkins M.J."/>
            <person name="Karaoz U."/>
            <person name="Brodie E.L."/>
            <person name="Williams K.H."/>
            <person name="Hubbard S.S."/>
            <person name="Banfield J.F."/>
        </authorList>
    </citation>
    <scope>NUCLEOTIDE SEQUENCE [LARGE SCALE GENOMIC DNA]</scope>
</reference>
<dbReference type="GO" id="GO:0005886">
    <property type="term" value="C:plasma membrane"/>
    <property type="evidence" value="ECO:0007669"/>
    <property type="project" value="UniProtKB-SubCell"/>
</dbReference>
<dbReference type="FunFam" id="3.90.550.10:FF:000079">
    <property type="entry name" value="Probable glycosyl transferase"/>
    <property type="match status" value="1"/>
</dbReference>
<comment type="similarity">
    <text evidence="8">Belongs to the glycosyltransferase 2 family. GtrB subfamily.</text>
</comment>
<evidence type="ECO:0000313" key="12">
    <source>
        <dbReference type="Proteomes" id="UP000178646"/>
    </source>
</evidence>
<evidence type="ECO:0000256" key="6">
    <source>
        <dbReference type="ARBA" id="ARBA00022989"/>
    </source>
</evidence>
<dbReference type="GO" id="GO:0016757">
    <property type="term" value="F:glycosyltransferase activity"/>
    <property type="evidence" value="ECO:0007669"/>
    <property type="project" value="UniProtKB-KW"/>
</dbReference>
<evidence type="ECO:0000256" key="2">
    <source>
        <dbReference type="ARBA" id="ARBA00022475"/>
    </source>
</evidence>
<feature type="transmembrane region" description="Helical" evidence="9">
    <location>
        <begin position="261"/>
        <end position="283"/>
    </location>
</feature>
<dbReference type="PANTHER" id="PTHR48090">
    <property type="entry name" value="UNDECAPRENYL-PHOSPHATE 4-DEOXY-4-FORMAMIDO-L-ARABINOSE TRANSFERASE-RELATED"/>
    <property type="match status" value="1"/>
</dbReference>
<evidence type="ECO:0000256" key="4">
    <source>
        <dbReference type="ARBA" id="ARBA00022679"/>
    </source>
</evidence>
<keyword evidence="5 9" id="KW-0812">Transmembrane</keyword>
<dbReference type="Pfam" id="PF00535">
    <property type="entry name" value="Glycos_transf_2"/>
    <property type="match status" value="1"/>
</dbReference>
<name>A0A1G2PPS4_9BACT</name>
<keyword evidence="7 9" id="KW-0472">Membrane</keyword>
<feature type="domain" description="Glycosyltransferase 2-like" evidence="10">
    <location>
        <begin position="6"/>
        <end position="165"/>
    </location>
</feature>